<feature type="domain" description="HTH tetR-type" evidence="5">
    <location>
        <begin position="13"/>
        <end position="73"/>
    </location>
</feature>
<dbReference type="PANTHER" id="PTHR47506">
    <property type="entry name" value="TRANSCRIPTIONAL REGULATORY PROTEIN"/>
    <property type="match status" value="1"/>
</dbReference>
<accession>B5UA31</accession>
<name>B5UA31_AMYMD</name>
<organism evidence="6">
    <name type="scientific">Amycolatopsis mediterranei</name>
    <name type="common">Nocardia mediterranei</name>
    <dbReference type="NCBI Taxonomy" id="33910"/>
    <lineage>
        <taxon>Bacteria</taxon>
        <taxon>Bacillati</taxon>
        <taxon>Actinomycetota</taxon>
        <taxon>Actinomycetes</taxon>
        <taxon>Pseudonocardiales</taxon>
        <taxon>Pseudonocardiaceae</taxon>
        <taxon>Amycolatopsis</taxon>
    </lineage>
</organism>
<dbReference type="PRINTS" id="PR00455">
    <property type="entry name" value="HTHTETR"/>
</dbReference>
<dbReference type="EMBL" id="AB433332">
    <property type="protein sequence ID" value="BAG74315.1"/>
    <property type="molecule type" value="Genomic_DNA"/>
</dbReference>
<dbReference type="Gene3D" id="1.10.357.10">
    <property type="entry name" value="Tetracycline Repressor, domain 2"/>
    <property type="match status" value="1"/>
</dbReference>
<proteinExistence type="predicted"/>
<keyword evidence="3" id="KW-0804">Transcription</keyword>
<evidence type="ECO:0000256" key="1">
    <source>
        <dbReference type="ARBA" id="ARBA00023015"/>
    </source>
</evidence>
<protein>
    <submittedName>
        <fullName evidence="6">Gamma-butyrolactone autoregulator receptor</fullName>
    </submittedName>
</protein>
<sequence>MVAILGDMVNTGRGARERILRAAAHLFYVRGINATGVEELRREADVSVRTLYNHFAGKDDVVVAYLEQMADAAGSSLGRADLPPRERLLGIFTPPAPKAGDPVRGCPLINAGVELADPDHPAHRYAAERKARFAERLTEIAREAGAADPESLGQRLALLYDGASARSTVLNSDHPHEVALALATELVDAALPVRPGPAPDRP</sequence>
<keyword evidence="6" id="KW-0675">Receptor</keyword>
<evidence type="ECO:0000256" key="3">
    <source>
        <dbReference type="ARBA" id="ARBA00023163"/>
    </source>
</evidence>
<dbReference type="InterPro" id="IPR001647">
    <property type="entry name" value="HTH_TetR"/>
</dbReference>
<evidence type="ECO:0000256" key="2">
    <source>
        <dbReference type="ARBA" id="ARBA00023125"/>
    </source>
</evidence>
<gene>
    <name evidence="6" type="primary">bamA4</name>
</gene>
<keyword evidence="2 4" id="KW-0238">DNA-binding</keyword>
<dbReference type="SUPFAM" id="SSF48498">
    <property type="entry name" value="Tetracyclin repressor-like, C-terminal domain"/>
    <property type="match status" value="1"/>
</dbReference>
<keyword evidence="1" id="KW-0805">Transcription regulation</keyword>
<evidence type="ECO:0000256" key="4">
    <source>
        <dbReference type="PROSITE-ProRule" id="PRU00335"/>
    </source>
</evidence>
<dbReference type="InterPro" id="IPR036271">
    <property type="entry name" value="Tet_transcr_reg_TetR-rel_C_sf"/>
</dbReference>
<feature type="DNA-binding region" description="H-T-H motif" evidence="4">
    <location>
        <begin position="36"/>
        <end position="55"/>
    </location>
</feature>
<dbReference type="Pfam" id="PF00440">
    <property type="entry name" value="TetR_N"/>
    <property type="match status" value="1"/>
</dbReference>
<dbReference type="AlphaFoldDB" id="B5UA31"/>
<evidence type="ECO:0000259" key="5">
    <source>
        <dbReference type="PROSITE" id="PS50977"/>
    </source>
</evidence>
<dbReference type="PANTHER" id="PTHR47506:SF1">
    <property type="entry name" value="HTH-TYPE TRANSCRIPTIONAL REGULATOR YJDC"/>
    <property type="match status" value="1"/>
</dbReference>
<dbReference type="InterPro" id="IPR009057">
    <property type="entry name" value="Homeodomain-like_sf"/>
</dbReference>
<dbReference type="SUPFAM" id="SSF46689">
    <property type="entry name" value="Homeodomain-like"/>
    <property type="match status" value="1"/>
</dbReference>
<dbReference type="PROSITE" id="PS50977">
    <property type="entry name" value="HTH_TETR_2"/>
    <property type="match status" value="1"/>
</dbReference>
<evidence type="ECO:0000313" key="6">
    <source>
        <dbReference type="EMBL" id="BAG74315.1"/>
    </source>
</evidence>
<reference evidence="6" key="1">
    <citation type="journal article" date="2008" name="Biotechnol. Lett.">
        <title>Isolation and characterization of bamA genes, homologues of the gamma-butyrolactone autoregulator-receptor gene in Amycolatopsis mediterranei, a rifamycin producer.</title>
        <authorList>
            <person name="Aroonsri A."/>
            <person name="Kitani S."/>
            <person name="Choi S."/>
            <person name="Nihira T."/>
        </authorList>
    </citation>
    <scope>NUCLEOTIDE SEQUENCE</scope>
    <source>
        <strain evidence="6">NBRC 13415</strain>
    </source>
</reference>
<dbReference type="GO" id="GO:0003677">
    <property type="term" value="F:DNA binding"/>
    <property type="evidence" value="ECO:0007669"/>
    <property type="project" value="UniProtKB-UniRule"/>
</dbReference>